<comment type="caution">
    <text evidence="3">The sequence shown here is derived from an EMBL/GenBank/DDBJ whole genome shotgun (WGS) entry which is preliminary data.</text>
</comment>
<dbReference type="EMBL" id="JAHBMH010000044">
    <property type="protein sequence ID" value="KAK1936318.1"/>
    <property type="molecule type" value="Genomic_DNA"/>
</dbReference>
<feature type="compositionally biased region" description="Polar residues" evidence="1">
    <location>
        <begin position="800"/>
        <end position="821"/>
    </location>
</feature>
<keyword evidence="4" id="KW-1185">Reference proteome</keyword>
<keyword evidence="2" id="KW-0732">Signal</keyword>
<evidence type="ECO:0000256" key="2">
    <source>
        <dbReference type="SAM" id="SignalP"/>
    </source>
</evidence>
<name>A0AAD9GD76_BABDI</name>
<evidence type="ECO:0000313" key="4">
    <source>
        <dbReference type="Proteomes" id="UP001195914"/>
    </source>
</evidence>
<feature type="chain" id="PRO_5041906162" evidence="2">
    <location>
        <begin position="32"/>
        <end position="827"/>
    </location>
</feature>
<protein>
    <submittedName>
        <fullName evidence="3">Secreted antigen 1</fullName>
    </submittedName>
</protein>
<reference evidence="3" key="1">
    <citation type="journal article" date="2014" name="Nucleic Acids Res.">
        <title>The evolutionary dynamics of variant antigen genes in Babesia reveal a history of genomic innovation underlying host-parasite interaction.</title>
        <authorList>
            <person name="Jackson A.P."/>
            <person name="Otto T.D."/>
            <person name="Darby A."/>
            <person name="Ramaprasad A."/>
            <person name="Xia D."/>
            <person name="Echaide I.E."/>
            <person name="Farber M."/>
            <person name="Gahlot S."/>
            <person name="Gamble J."/>
            <person name="Gupta D."/>
            <person name="Gupta Y."/>
            <person name="Jackson L."/>
            <person name="Malandrin L."/>
            <person name="Malas T.B."/>
            <person name="Moussa E."/>
            <person name="Nair M."/>
            <person name="Reid A.J."/>
            <person name="Sanders M."/>
            <person name="Sharma J."/>
            <person name="Tracey A."/>
            <person name="Quail M.A."/>
            <person name="Weir W."/>
            <person name="Wastling J.M."/>
            <person name="Hall N."/>
            <person name="Willadsen P."/>
            <person name="Lingelbach K."/>
            <person name="Shiels B."/>
            <person name="Tait A."/>
            <person name="Berriman M."/>
            <person name="Allred D.R."/>
            <person name="Pain A."/>
        </authorList>
    </citation>
    <scope>NUCLEOTIDE SEQUENCE</scope>
    <source>
        <strain evidence="3">1802A</strain>
    </source>
</reference>
<dbReference type="Proteomes" id="UP001195914">
    <property type="component" value="Unassembled WGS sequence"/>
</dbReference>
<accession>A0AAD9GD76</accession>
<feature type="region of interest" description="Disordered" evidence="1">
    <location>
        <begin position="798"/>
        <end position="827"/>
    </location>
</feature>
<sequence length="827" mass="92945">MDFRMNISAIPRVVLLFCVALGTWGPSEVHCNDINTLISSREPSSLKDLFDFFGILGTLAAKNEIIETVERDVSKYFKPGGTPGKGIKGNILEVLENVDKFRKAILVNPSDYGNYSYVTESPINSRLWATAVINWLPILHREMWHIYHNSDKSCAKINDSMAAWADAEDGFIIDPCLALLMHLTDSTPFVGRCKLGYAMDELNSVPGMFVACNNTGIRLYGGGPLNHAQFGLFLSSTWHDSNLASVLQFIYAIVQTIRSCCAESAFHSDFFIHMAFGLGSASRALKTIMNNLQPLYDPRTAEERKTGKEGFANPYAGTLEHEQLEHYVAWLMKNLKHITASLKELREEKWASDDIEFDKSTGPFRYGFISKDWKWGPMMHGEITHAIDTLLNCSCSSLHIIFREISLTNICSRTEQKTFIDKLAAECTVLSYNLPVFVSDMLDFLGKLRSSDILPKVIKRVDDRITKYFNTSGTSEIEIQKNLIEVFDHVNKLREGILVNPSNFGNYSNLDESENCVDQYATAVINFLPILHAELGFLYNRNGAELLLVDGCERPDVSDSDTTLNPLEAFVIVYCCSPILLRSFKTHELKKKIDLNQFCRDISPSIRLGGCIGKAQFGLFLLQSYTFGIPTVASIALCMQEFCEQINKDDNGIFRGLVNDEKYDTIKSVCKTVARDLGTITANHSAFCNASLVSDEDTTEVTQIQNNMYKGKLKAECLQDYVSWMQNNLSEYIKCLEFLRQNLPYMEETFENLPVPGNSPGAMIVDRDAVHHFFSTLRRTLKTLYESFLEFFKSLRPSVPSASSNNTQAKPTSSSPSTSDVNKILRG</sequence>
<evidence type="ECO:0000313" key="3">
    <source>
        <dbReference type="EMBL" id="KAK1936318.1"/>
    </source>
</evidence>
<organism evidence="3 4">
    <name type="scientific">Babesia divergens</name>
    <dbReference type="NCBI Taxonomy" id="32595"/>
    <lineage>
        <taxon>Eukaryota</taxon>
        <taxon>Sar</taxon>
        <taxon>Alveolata</taxon>
        <taxon>Apicomplexa</taxon>
        <taxon>Aconoidasida</taxon>
        <taxon>Piroplasmida</taxon>
        <taxon>Babesiidae</taxon>
        <taxon>Babesia</taxon>
    </lineage>
</organism>
<dbReference type="AlphaFoldDB" id="A0AAD9GD76"/>
<evidence type="ECO:0000256" key="1">
    <source>
        <dbReference type="SAM" id="MobiDB-lite"/>
    </source>
</evidence>
<proteinExistence type="predicted"/>
<reference evidence="3" key="2">
    <citation type="submission" date="2021-05" db="EMBL/GenBank/DDBJ databases">
        <authorList>
            <person name="Pain A."/>
        </authorList>
    </citation>
    <scope>NUCLEOTIDE SEQUENCE</scope>
    <source>
        <strain evidence="3">1802A</strain>
    </source>
</reference>
<feature type="signal peptide" evidence="2">
    <location>
        <begin position="1"/>
        <end position="31"/>
    </location>
</feature>
<gene>
    <name evidence="3" type="ORF">X943_002727</name>
</gene>